<feature type="domain" description="ANTAR" evidence="1">
    <location>
        <begin position="116"/>
        <end position="177"/>
    </location>
</feature>
<protein>
    <submittedName>
        <fullName evidence="2">Response regulator NasT</fullName>
    </submittedName>
</protein>
<sequence>MPSIIIAFPKIEDAVNIKNVLVRNGYEVNATCTTGAQVVTIANELDDGIIICGYRFSDMHYSQLNGYLPKGFEMLLIASATKLEECTDNNIVCLSMPIKMSDLLNTLQMMHYNISRRRKREKDKPKPRTEEEKAIISKAKLVLMERNNMTEEEAHRYIQKNSMDSGTNMVEMAEMILSLM</sequence>
<dbReference type="EMBL" id="FRAC01000014">
    <property type="protein sequence ID" value="SHK60486.1"/>
    <property type="molecule type" value="Genomic_DNA"/>
</dbReference>
<evidence type="ECO:0000313" key="2">
    <source>
        <dbReference type="EMBL" id="SHK60486.1"/>
    </source>
</evidence>
<proteinExistence type="predicted"/>
<dbReference type="Pfam" id="PF03861">
    <property type="entry name" value="ANTAR"/>
    <property type="match status" value="1"/>
</dbReference>
<dbReference type="PROSITE" id="PS50921">
    <property type="entry name" value="ANTAR"/>
    <property type="match status" value="1"/>
</dbReference>
<dbReference type="OrthoDB" id="9808843at2"/>
<evidence type="ECO:0000313" key="3">
    <source>
        <dbReference type="Proteomes" id="UP000184386"/>
    </source>
</evidence>
<dbReference type="RefSeq" id="WP_073277100.1">
    <property type="nucleotide sequence ID" value="NZ_FRAC01000014.1"/>
</dbReference>
<evidence type="ECO:0000259" key="1">
    <source>
        <dbReference type="PROSITE" id="PS50921"/>
    </source>
</evidence>
<name>A0A1M6TU89_9FIRM</name>
<dbReference type="InterPro" id="IPR011006">
    <property type="entry name" value="CheY-like_superfamily"/>
</dbReference>
<keyword evidence="3" id="KW-1185">Reference proteome</keyword>
<gene>
    <name evidence="2" type="ORF">SAMN02745136_02876</name>
</gene>
<dbReference type="SUPFAM" id="SSF52172">
    <property type="entry name" value="CheY-like"/>
    <property type="match status" value="1"/>
</dbReference>
<dbReference type="InterPro" id="IPR036388">
    <property type="entry name" value="WH-like_DNA-bd_sf"/>
</dbReference>
<accession>A0A1M6TU89</accession>
<dbReference type="STRING" id="1121322.SAMN02745136_02876"/>
<dbReference type="Gene3D" id="1.10.10.10">
    <property type="entry name" value="Winged helix-like DNA-binding domain superfamily/Winged helix DNA-binding domain"/>
    <property type="match status" value="1"/>
</dbReference>
<organism evidence="2 3">
    <name type="scientific">Anaerocolumna jejuensis DSM 15929</name>
    <dbReference type="NCBI Taxonomy" id="1121322"/>
    <lineage>
        <taxon>Bacteria</taxon>
        <taxon>Bacillati</taxon>
        <taxon>Bacillota</taxon>
        <taxon>Clostridia</taxon>
        <taxon>Lachnospirales</taxon>
        <taxon>Lachnospiraceae</taxon>
        <taxon>Anaerocolumna</taxon>
    </lineage>
</organism>
<dbReference type="Proteomes" id="UP000184386">
    <property type="component" value="Unassembled WGS sequence"/>
</dbReference>
<dbReference type="GO" id="GO:0003723">
    <property type="term" value="F:RNA binding"/>
    <property type="evidence" value="ECO:0007669"/>
    <property type="project" value="InterPro"/>
</dbReference>
<reference evidence="2 3" key="1">
    <citation type="submission" date="2016-11" db="EMBL/GenBank/DDBJ databases">
        <authorList>
            <person name="Jaros S."/>
            <person name="Januszkiewicz K."/>
            <person name="Wedrychowicz H."/>
        </authorList>
    </citation>
    <scope>NUCLEOTIDE SEQUENCE [LARGE SCALE GENOMIC DNA]</scope>
    <source>
        <strain evidence="2 3">DSM 15929</strain>
    </source>
</reference>
<dbReference type="InterPro" id="IPR005561">
    <property type="entry name" value="ANTAR"/>
</dbReference>
<dbReference type="SMART" id="SM01012">
    <property type="entry name" value="ANTAR"/>
    <property type="match status" value="1"/>
</dbReference>
<dbReference type="AlphaFoldDB" id="A0A1M6TU89"/>